<dbReference type="AlphaFoldDB" id="G5A7N7"/>
<protein>
    <recommendedName>
        <fullName evidence="3">RXLR phytopathogen effector protein WY-domain domain-containing protein</fullName>
    </recommendedName>
</protein>
<dbReference type="GeneID" id="20652304"/>
<feature type="non-terminal residue" evidence="1">
    <location>
        <position position="74"/>
    </location>
</feature>
<dbReference type="RefSeq" id="XP_009536085.1">
    <property type="nucleotide sequence ID" value="XM_009537790.1"/>
</dbReference>
<evidence type="ECO:0008006" key="3">
    <source>
        <dbReference type="Google" id="ProtNLM"/>
    </source>
</evidence>
<dbReference type="InParanoid" id="G5A7N7"/>
<evidence type="ECO:0000313" key="2">
    <source>
        <dbReference type="Proteomes" id="UP000002640"/>
    </source>
</evidence>
<dbReference type="EMBL" id="JH159161">
    <property type="protein sequence ID" value="EGZ07913.1"/>
    <property type="molecule type" value="Genomic_DNA"/>
</dbReference>
<keyword evidence="2" id="KW-1185">Reference proteome</keyword>
<gene>
    <name evidence="1" type="ORF">PHYSODRAFT_429996</name>
</gene>
<evidence type="ECO:0000313" key="1">
    <source>
        <dbReference type="EMBL" id="EGZ07913.1"/>
    </source>
</evidence>
<dbReference type="KEGG" id="psoj:PHYSODRAFT_429996"/>
<feature type="non-terminal residue" evidence="1">
    <location>
        <position position="1"/>
    </location>
</feature>
<dbReference type="SMR" id="G5A7N7"/>
<sequence length="74" mass="8358">FQILKLDDDVDNLLTNPLLSNWVSFVEKLDFNPYSILLTKLKTSELTNTDEKLVEMLMKAKTKAATSVLAGKLE</sequence>
<proteinExistence type="predicted"/>
<dbReference type="Proteomes" id="UP000002640">
    <property type="component" value="Unassembled WGS sequence"/>
</dbReference>
<accession>G5A7N7</accession>
<reference evidence="1 2" key="1">
    <citation type="journal article" date="2006" name="Science">
        <title>Phytophthora genome sequences uncover evolutionary origins and mechanisms of pathogenesis.</title>
        <authorList>
            <person name="Tyler B.M."/>
            <person name="Tripathy S."/>
            <person name="Zhang X."/>
            <person name="Dehal P."/>
            <person name="Jiang R.H."/>
            <person name="Aerts A."/>
            <person name="Arredondo F.D."/>
            <person name="Baxter L."/>
            <person name="Bensasson D."/>
            <person name="Beynon J.L."/>
            <person name="Chapman J."/>
            <person name="Damasceno C.M."/>
            <person name="Dorrance A.E."/>
            <person name="Dou D."/>
            <person name="Dickerman A.W."/>
            <person name="Dubchak I.L."/>
            <person name="Garbelotto M."/>
            <person name="Gijzen M."/>
            <person name="Gordon S.G."/>
            <person name="Govers F."/>
            <person name="Grunwald N.J."/>
            <person name="Huang W."/>
            <person name="Ivors K.L."/>
            <person name="Jones R.W."/>
            <person name="Kamoun S."/>
            <person name="Krampis K."/>
            <person name="Lamour K.H."/>
            <person name="Lee M.K."/>
            <person name="McDonald W.H."/>
            <person name="Medina M."/>
            <person name="Meijer H.J."/>
            <person name="Nordberg E.K."/>
            <person name="Maclean D.J."/>
            <person name="Ospina-Giraldo M.D."/>
            <person name="Morris P.F."/>
            <person name="Phuntumart V."/>
            <person name="Putnam N.H."/>
            <person name="Rash S."/>
            <person name="Rose J.K."/>
            <person name="Sakihama Y."/>
            <person name="Salamov A.A."/>
            <person name="Savidor A."/>
            <person name="Scheuring C.F."/>
            <person name="Smith B.M."/>
            <person name="Sobral B.W."/>
            <person name="Terry A."/>
            <person name="Torto-Alalibo T.A."/>
            <person name="Win J."/>
            <person name="Xu Z."/>
            <person name="Zhang H."/>
            <person name="Grigoriev I.V."/>
            <person name="Rokhsar D.S."/>
            <person name="Boore J.L."/>
        </authorList>
    </citation>
    <scope>NUCLEOTIDE SEQUENCE [LARGE SCALE GENOMIC DNA]</scope>
    <source>
        <strain evidence="1 2">P6497</strain>
    </source>
</reference>
<organism evidence="1 2">
    <name type="scientific">Phytophthora sojae (strain P6497)</name>
    <name type="common">Soybean stem and root rot agent</name>
    <name type="synonym">Phytophthora megasperma f. sp. glycines</name>
    <dbReference type="NCBI Taxonomy" id="1094619"/>
    <lineage>
        <taxon>Eukaryota</taxon>
        <taxon>Sar</taxon>
        <taxon>Stramenopiles</taxon>
        <taxon>Oomycota</taxon>
        <taxon>Peronosporomycetes</taxon>
        <taxon>Peronosporales</taxon>
        <taxon>Peronosporaceae</taxon>
        <taxon>Phytophthora</taxon>
    </lineage>
</organism>
<name>G5A7N7_PHYSP</name>